<accession>G5HA79</accession>
<dbReference type="PROSITE" id="PS01227">
    <property type="entry name" value="UPF0012"/>
    <property type="match status" value="1"/>
</dbReference>
<organism evidence="7 8">
    <name type="scientific">Alistipes indistinctus YIT 12060</name>
    <dbReference type="NCBI Taxonomy" id="742725"/>
    <lineage>
        <taxon>Bacteria</taxon>
        <taxon>Pseudomonadati</taxon>
        <taxon>Bacteroidota</taxon>
        <taxon>Bacteroidia</taxon>
        <taxon>Bacteroidales</taxon>
        <taxon>Rikenellaceae</taxon>
        <taxon>Alistipes</taxon>
    </lineage>
</organism>
<dbReference type="GeneID" id="92815422"/>
<comment type="caution">
    <text evidence="7">The sequence shown here is derived from an EMBL/GenBank/DDBJ whole genome shotgun (WGS) entry which is preliminary data.</text>
</comment>
<comment type="similarity">
    <text evidence="1">Belongs to the carbon-nitrogen hydrolase superfamily. NIT1/NIT2 family.</text>
</comment>
<dbReference type="PANTHER" id="PTHR47799">
    <property type="entry name" value="OMEGA-AMIDASE YAFV"/>
    <property type="match status" value="1"/>
</dbReference>
<dbReference type="InterPro" id="IPR052737">
    <property type="entry name" value="Omega-amidase_YafV"/>
</dbReference>
<evidence type="ECO:0000313" key="8">
    <source>
        <dbReference type="Proteomes" id="UP000006008"/>
    </source>
</evidence>
<dbReference type="Gene3D" id="3.60.110.10">
    <property type="entry name" value="Carbon-nitrogen hydrolase"/>
    <property type="match status" value="1"/>
</dbReference>
<feature type="domain" description="CN hydrolase" evidence="6">
    <location>
        <begin position="1"/>
        <end position="231"/>
    </location>
</feature>
<dbReference type="CDD" id="cd07575">
    <property type="entry name" value="Xc-1258_like"/>
    <property type="match status" value="1"/>
</dbReference>
<dbReference type="RefSeq" id="WP_009134350.1">
    <property type="nucleotide sequence ID" value="NZ_CP102250.1"/>
</dbReference>
<sequence length="255" mass="28317">MKISLLQTDIRWKDPRANRRRAEELISDLPAADLIVLPEMFTTGFCTDPTETAEPADSETLAWMRSVAAARNAAVGGSVATEADGRYYNRFYFVKPDGSYATYDKRHLFSFAGEDKRYTAGTERVVVEHCGFRILLQVCYDLRFPVFARNRGDYDMILYVANWPTVRISAWNALLRARAVENQCYVAGVNRTGDDPALAYDGSSALIGFLGETVAAATPGREEAVQGEADLKALEAFRAKFPALRDADAFTLIES</sequence>
<dbReference type="OrthoDB" id="9811121at2"/>
<dbReference type="GO" id="GO:0050152">
    <property type="term" value="F:omega-amidase activity"/>
    <property type="evidence" value="ECO:0007669"/>
    <property type="project" value="UniProtKB-EC"/>
</dbReference>
<dbReference type="EC" id="3.5.1.3" evidence="3"/>
<dbReference type="PROSITE" id="PS50263">
    <property type="entry name" value="CN_HYDROLASE"/>
    <property type="match status" value="1"/>
</dbReference>
<dbReference type="NCBIfam" id="NF007757">
    <property type="entry name" value="PRK10438.1"/>
    <property type="match status" value="1"/>
</dbReference>
<dbReference type="Pfam" id="PF00795">
    <property type="entry name" value="CN_hydrolase"/>
    <property type="match status" value="1"/>
</dbReference>
<evidence type="ECO:0000256" key="3">
    <source>
        <dbReference type="ARBA" id="ARBA00039118"/>
    </source>
</evidence>
<evidence type="ECO:0000256" key="4">
    <source>
        <dbReference type="ARBA" id="ARBA00052904"/>
    </source>
</evidence>
<keyword evidence="8" id="KW-1185">Reference proteome</keyword>
<evidence type="ECO:0000259" key="6">
    <source>
        <dbReference type="PROSITE" id="PS50263"/>
    </source>
</evidence>
<dbReference type="STRING" id="742725.HMPREF9450_01544"/>
<reference evidence="7 8" key="1">
    <citation type="submission" date="2011-08" db="EMBL/GenBank/DDBJ databases">
        <title>The Genome Sequence of Alistipes indistinctus YIT 12060.</title>
        <authorList>
            <consortium name="The Broad Institute Genome Sequencing Platform"/>
            <person name="Earl A."/>
            <person name="Ward D."/>
            <person name="Feldgarden M."/>
            <person name="Gevers D."/>
            <person name="Morotomi M."/>
            <person name="Young S.K."/>
            <person name="Zeng Q."/>
            <person name="Gargeya S."/>
            <person name="Fitzgerald M."/>
            <person name="Haas B."/>
            <person name="Abouelleil A."/>
            <person name="Alvarado L."/>
            <person name="Arachchi H.M."/>
            <person name="Berlin A."/>
            <person name="Brown A."/>
            <person name="Chapman S.B."/>
            <person name="Chen Z."/>
            <person name="Dunbar C."/>
            <person name="Freedman E."/>
            <person name="Gearin G."/>
            <person name="Gellesch M."/>
            <person name="Goldberg J."/>
            <person name="Griggs A."/>
            <person name="Gujja S."/>
            <person name="Heiman D."/>
            <person name="Howarth C."/>
            <person name="Larson L."/>
            <person name="Lui A."/>
            <person name="MacDonald P.J.P."/>
            <person name="Montmayeur A."/>
            <person name="Murphy C."/>
            <person name="Neiman D."/>
            <person name="Pearson M."/>
            <person name="Priest M."/>
            <person name="Roberts A."/>
            <person name="Saif S."/>
            <person name="Shea T."/>
            <person name="Shenoy N."/>
            <person name="Sisk P."/>
            <person name="Stolte C."/>
            <person name="Sykes S."/>
            <person name="Wortman J."/>
            <person name="Nusbaum C."/>
            <person name="Birren B."/>
        </authorList>
    </citation>
    <scope>NUCLEOTIDE SEQUENCE [LARGE SCALE GENOMIC DNA]</scope>
    <source>
        <strain evidence="7 8">YIT 12060</strain>
    </source>
</reference>
<dbReference type="SUPFAM" id="SSF56317">
    <property type="entry name" value="Carbon-nitrogen hydrolase"/>
    <property type="match status" value="1"/>
</dbReference>
<dbReference type="FunFam" id="3.60.110.10:FF:000004">
    <property type="entry name" value="Carbon-nitrogen hydrolase"/>
    <property type="match status" value="1"/>
</dbReference>
<dbReference type="GO" id="GO:0106008">
    <property type="term" value="F:2-oxoglutaramate amidase activity"/>
    <property type="evidence" value="ECO:0007669"/>
    <property type="project" value="TreeGrafter"/>
</dbReference>
<dbReference type="InterPro" id="IPR001110">
    <property type="entry name" value="UPF0012_CS"/>
</dbReference>
<dbReference type="eggNOG" id="COG0388">
    <property type="taxonomic scope" value="Bacteria"/>
</dbReference>
<dbReference type="Proteomes" id="UP000006008">
    <property type="component" value="Unassembled WGS sequence"/>
</dbReference>
<dbReference type="PATRIC" id="fig|742725.3.peg.1638"/>
<name>G5HA79_9BACT</name>
<dbReference type="HOGENOM" id="CLU_030130_3_7_10"/>
<proteinExistence type="inferred from homology"/>
<evidence type="ECO:0000256" key="1">
    <source>
        <dbReference type="ARBA" id="ARBA00010613"/>
    </source>
</evidence>
<protein>
    <recommendedName>
        <fullName evidence="5">Omega-amidase YafV</fullName>
        <ecNumber evidence="3">3.5.1.3</ecNumber>
    </recommendedName>
</protein>
<comment type="catalytic activity">
    <reaction evidence="4">
        <text>a monoamide of a dicarboxylate + H2O = a dicarboxylate + NH4(+)</text>
        <dbReference type="Rhea" id="RHEA:11716"/>
        <dbReference type="ChEBI" id="CHEBI:15377"/>
        <dbReference type="ChEBI" id="CHEBI:28938"/>
        <dbReference type="ChEBI" id="CHEBI:28965"/>
        <dbReference type="ChEBI" id="CHEBI:77450"/>
        <dbReference type="EC" id="3.5.1.3"/>
    </reaction>
</comment>
<evidence type="ECO:0000313" key="7">
    <source>
        <dbReference type="EMBL" id="EHB91495.1"/>
    </source>
</evidence>
<keyword evidence="2" id="KW-0378">Hydrolase</keyword>
<evidence type="ECO:0000256" key="2">
    <source>
        <dbReference type="ARBA" id="ARBA00022801"/>
    </source>
</evidence>
<evidence type="ECO:0000256" key="5">
    <source>
        <dbReference type="ARBA" id="ARBA00072139"/>
    </source>
</evidence>
<dbReference type="PANTHER" id="PTHR47799:SF1">
    <property type="entry name" value="OMEGA-AMIDASE YAFV"/>
    <property type="match status" value="1"/>
</dbReference>
<dbReference type="AlphaFoldDB" id="G5HA79"/>
<dbReference type="InterPro" id="IPR003010">
    <property type="entry name" value="C-N_Hydrolase"/>
</dbReference>
<dbReference type="EMBL" id="ADLD01000013">
    <property type="protein sequence ID" value="EHB91495.1"/>
    <property type="molecule type" value="Genomic_DNA"/>
</dbReference>
<gene>
    <name evidence="7" type="ORF">HMPREF9450_01544</name>
</gene>
<dbReference type="InterPro" id="IPR036526">
    <property type="entry name" value="C-N_Hydrolase_sf"/>
</dbReference>